<accession>A0A0K9PEQ7</accession>
<keyword evidence="1" id="KW-0805">Transcription regulation</keyword>
<evidence type="ECO:0000256" key="1">
    <source>
        <dbReference type="ARBA" id="ARBA00023015"/>
    </source>
</evidence>
<dbReference type="PANTHER" id="PTHR31442:SF29">
    <property type="entry name" value="HOMEODOMAIN-LIKE SUPERFAMILY PROTEIN"/>
    <property type="match status" value="1"/>
</dbReference>
<dbReference type="NCBIfam" id="TIGR01557">
    <property type="entry name" value="myb_SHAQKYF"/>
    <property type="match status" value="1"/>
</dbReference>
<evidence type="ECO:0000256" key="3">
    <source>
        <dbReference type="ARBA" id="ARBA00023242"/>
    </source>
</evidence>
<dbReference type="AlphaFoldDB" id="A0A0K9PEQ7"/>
<name>A0A0K9PEQ7_ZOSMR</name>
<dbReference type="Gene3D" id="1.10.10.60">
    <property type="entry name" value="Homeodomain-like"/>
    <property type="match status" value="1"/>
</dbReference>
<dbReference type="GO" id="GO:0003677">
    <property type="term" value="F:DNA binding"/>
    <property type="evidence" value="ECO:0007669"/>
    <property type="project" value="InterPro"/>
</dbReference>
<evidence type="ECO:0000313" key="5">
    <source>
        <dbReference type="Proteomes" id="UP000036987"/>
    </source>
</evidence>
<dbReference type="InterPro" id="IPR009057">
    <property type="entry name" value="Homeodomain-like_sf"/>
</dbReference>
<proteinExistence type="predicted"/>
<dbReference type="EMBL" id="LFYR01000958">
    <property type="protein sequence ID" value="KMZ66717.1"/>
    <property type="molecule type" value="Genomic_DNA"/>
</dbReference>
<dbReference type="InterPro" id="IPR044841">
    <property type="entry name" value="LUX/BOA-like"/>
</dbReference>
<dbReference type="GO" id="GO:0005634">
    <property type="term" value="C:nucleus"/>
    <property type="evidence" value="ECO:0000318"/>
    <property type="project" value="GO_Central"/>
</dbReference>
<sequence>MKPALQTQFPPDGDGEELHLVVAVININFHAVYLFWACVADAVPKRVLELMNVPGLTRENVASHLQKYRISLKRMMIHDGDPIEATSTSILQFTAPNLVPPEHPFFASVVSSSSRYLDCWSPFDNTFGFGMIPHQSLASHQYQYQYQ</sequence>
<keyword evidence="5" id="KW-1185">Reference proteome</keyword>
<evidence type="ECO:0000313" key="4">
    <source>
        <dbReference type="EMBL" id="KMZ66717.1"/>
    </source>
</evidence>
<dbReference type="Proteomes" id="UP000036987">
    <property type="component" value="Unassembled WGS sequence"/>
</dbReference>
<dbReference type="STRING" id="29655.A0A0K9PEQ7"/>
<dbReference type="OrthoDB" id="807343at2759"/>
<evidence type="ECO:0000256" key="2">
    <source>
        <dbReference type="ARBA" id="ARBA00023163"/>
    </source>
</evidence>
<protein>
    <recommendedName>
        <fullName evidence="6">HTH myb-type domain-containing protein</fullName>
    </recommendedName>
</protein>
<keyword evidence="3" id="KW-0539">Nucleus</keyword>
<dbReference type="GO" id="GO:0003700">
    <property type="term" value="F:DNA-binding transcription factor activity"/>
    <property type="evidence" value="ECO:0000318"/>
    <property type="project" value="GO_Central"/>
</dbReference>
<comment type="caution">
    <text evidence="4">The sequence shown here is derived from an EMBL/GenBank/DDBJ whole genome shotgun (WGS) entry which is preliminary data.</text>
</comment>
<reference evidence="5" key="1">
    <citation type="journal article" date="2016" name="Nature">
        <title>The genome of the seagrass Zostera marina reveals angiosperm adaptation to the sea.</title>
        <authorList>
            <person name="Olsen J.L."/>
            <person name="Rouze P."/>
            <person name="Verhelst B."/>
            <person name="Lin Y.-C."/>
            <person name="Bayer T."/>
            <person name="Collen J."/>
            <person name="Dattolo E."/>
            <person name="De Paoli E."/>
            <person name="Dittami S."/>
            <person name="Maumus F."/>
            <person name="Michel G."/>
            <person name="Kersting A."/>
            <person name="Lauritano C."/>
            <person name="Lohaus R."/>
            <person name="Toepel M."/>
            <person name="Tonon T."/>
            <person name="Vanneste K."/>
            <person name="Amirebrahimi M."/>
            <person name="Brakel J."/>
            <person name="Bostroem C."/>
            <person name="Chovatia M."/>
            <person name="Grimwood J."/>
            <person name="Jenkins J.W."/>
            <person name="Jueterbock A."/>
            <person name="Mraz A."/>
            <person name="Stam W.T."/>
            <person name="Tice H."/>
            <person name="Bornberg-Bauer E."/>
            <person name="Green P.J."/>
            <person name="Pearson G.A."/>
            <person name="Procaccini G."/>
            <person name="Duarte C.M."/>
            <person name="Schmutz J."/>
            <person name="Reusch T.B.H."/>
            <person name="Van de Peer Y."/>
        </authorList>
    </citation>
    <scope>NUCLEOTIDE SEQUENCE [LARGE SCALE GENOMIC DNA]</scope>
    <source>
        <strain evidence="5">cv. Finnish</strain>
    </source>
</reference>
<keyword evidence="2" id="KW-0804">Transcription</keyword>
<gene>
    <name evidence="4" type="ORF">ZOSMA_28G00770</name>
</gene>
<organism evidence="4 5">
    <name type="scientific">Zostera marina</name>
    <name type="common">Eelgrass</name>
    <dbReference type="NCBI Taxonomy" id="29655"/>
    <lineage>
        <taxon>Eukaryota</taxon>
        <taxon>Viridiplantae</taxon>
        <taxon>Streptophyta</taxon>
        <taxon>Embryophyta</taxon>
        <taxon>Tracheophyta</taxon>
        <taxon>Spermatophyta</taxon>
        <taxon>Magnoliopsida</taxon>
        <taxon>Liliopsida</taxon>
        <taxon>Zosteraceae</taxon>
        <taxon>Zostera</taxon>
    </lineage>
</organism>
<dbReference type="PANTHER" id="PTHR31442">
    <property type="entry name" value="HOMEODOMAIN-LIKE SUPERFAMILY PROTEIN-RELATED"/>
    <property type="match status" value="1"/>
</dbReference>
<dbReference type="SUPFAM" id="SSF46689">
    <property type="entry name" value="Homeodomain-like"/>
    <property type="match status" value="1"/>
</dbReference>
<evidence type="ECO:0008006" key="6">
    <source>
        <dbReference type="Google" id="ProtNLM"/>
    </source>
</evidence>
<dbReference type="InterPro" id="IPR006447">
    <property type="entry name" value="Myb_dom_plants"/>
</dbReference>